<dbReference type="PANTHER" id="PTHR42080:SF3">
    <property type="entry name" value="SRR1-LIKE DOMAIN-CONTAINING PROTEIN"/>
    <property type="match status" value="1"/>
</dbReference>
<protein>
    <recommendedName>
        <fullName evidence="1">SRR1-like domain-containing protein</fullName>
    </recommendedName>
</protein>
<comment type="caution">
    <text evidence="2">The sequence shown here is derived from an EMBL/GenBank/DDBJ whole genome shotgun (WGS) entry which is preliminary data.</text>
</comment>
<reference evidence="2" key="1">
    <citation type="submission" date="2021-06" db="EMBL/GenBank/DDBJ databases">
        <title>Comparative genomics, transcriptomics and evolutionary studies reveal genomic signatures of adaptation to plant cell wall in hemibiotrophic fungi.</title>
        <authorList>
            <consortium name="DOE Joint Genome Institute"/>
            <person name="Baroncelli R."/>
            <person name="Diaz J.F."/>
            <person name="Benocci T."/>
            <person name="Peng M."/>
            <person name="Battaglia E."/>
            <person name="Haridas S."/>
            <person name="Andreopoulos W."/>
            <person name="Labutti K."/>
            <person name="Pangilinan J."/>
            <person name="Floch G.L."/>
            <person name="Makela M.R."/>
            <person name="Henrissat B."/>
            <person name="Grigoriev I.V."/>
            <person name="Crouch J.A."/>
            <person name="De Vries R.P."/>
            <person name="Sukno S.A."/>
            <person name="Thon M.R."/>
        </authorList>
    </citation>
    <scope>NUCLEOTIDE SEQUENCE</scope>
    <source>
        <strain evidence="2">CBS 102054</strain>
    </source>
</reference>
<accession>A0AAI9ZQ17</accession>
<organism evidence="2 3">
    <name type="scientific">Colletotrichum phormii</name>
    <dbReference type="NCBI Taxonomy" id="359342"/>
    <lineage>
        <taxon>Eukaryota</taxon>
        <taxon>Fungi</taxon>
        <taxon>Dikarya</taxon>
        <taxon>Ascomycota</taxon>
        <taxon>Pezizomycotina</taxon>
        <taxon>Sordariomycetes</taxon>
        <taxon>Hypocreomycetidae</taxon>
        <taxon>Glomerellales</taxon>
        <taxon>Glomerellaceae</taxon>
        <taxon>Colletotrichum</taxon>
        <taxon>Colletotrichum acutatum species complex</taxon>
    </lineage>
</organism>
<evidence type="ECO:0000259" key="1">
    <source>
        <dbReference type="Pfam" id="PF07985"/>
    </source>
</evidence>
<proteinExistence type="predicted"/>
<keyword evidence="3" id="KW-1185">Reference proteome</keyword>
<dbReference type="InterPro" id="IPR012942">
    <property type="entry name" value="SRR1-like"/>
</dbReference>
<evidence type="ECO:0000313" key="3">
    <source>
        <dbReference type="Proteomes" id="UP001243989"/>
    </source>
</evidence>
<dbReference type="Proteomes" id="UP001243989">
    <property type="component" value="Unassembled WGS sequence"/>
</dbReference>
<evidence type="ECO:0000313" key="2">
    <source>
        <dbReference type="EMBL" id="KAK1636064.1"/>
    </source>
</evidence>
<gene>
    <name evidence="2" type="ORF">BDP81DRAFT_349764</name>
</gene>
<feature type="domain" description="SRR1-like" evidence="1">
    <location>
        <begin position="170"/>
        <end position="303"/>
    </location>
</feature>
<dbReference type="AlphaFoldDB" id="A0AAI9ZQ17"/>
<dbReference type="GeneID" id="85471046"/>
<sequence length="388" mass="43313">MENRPFPERCTCFEEQDRAGKVLSKTAQADVVRAIQRFYSTGVPLFDKTVIATLDTAICGRHAIMNLVGVDGNMSVSRPDWVSFETHYEPRIGFRTIQNMINGVPPDGRMRTCGALSSYRVACFPRHTAPSSRASLSSIKRLWDMYQKLWQQSQTRSVLMEIIGQLPPHCQVTKILCFGLGALLPNICRTCGLCLNGVHCQIHKTTRSRTFTQHAAAVSMMLMLRQQNPHLQCFSQEPEYSPECRTILRDMGIIVVDGHKGFLEVDDKTLVLSIKPAVPVKQIITELARPAVIIWDAMDGDERDPDEGNPDKWQLLTRDGSQYWQSPYGVDPDSSRTRNMLRYEYASGPFPGDVLNFGPLDIHIRQPANTMTGGSALQIGGATAGTLL</sequence>
<dbReference type="PANTHER" id="PTHR42080">
    <property type="entry name" value="SRR1 DOMAIN-CONTAINING PROTEIN"/>
    <property type="match status" value="1"/>
</dbReference>
<name>A0AAI9ZQ17_9PEZI</name>
<dbReference type="RefSeq" id="XP_060444671.1">
    <property type="nucleotide sequence ID" value="XM_060586184.1"/>
</dbReference>
<dbReference type="EMBL" id="JAHMHQ010000011">
    <property type="protein sequence ID" value="KAK1636064.1"/>
    <property type="molecule type" value="Genomic_DNA"/>
</dbReference>
<dbReference type="Pfam" id="PF07985">
    <property type="entry name" value="SRR1"/>
    <property type="match status" value="1"/>
</dbReference>